<evidence type="ECO:0008006" key="3">
    <source>
        <dbReference type="Google" id="ProtNLM"/>
    </source>
</evidence>
<sequence length="143" mass="16175">MQHARIEFPAEGAVAAFPAPATSRSLAARLAVASRPRRDFECLECGEPFQSVEAHAEFCCAAHRKAWNNRRMVRGAQLYDLWMMVRYERGLARLKGLRNLMSNLSRAYRDADRSLRNGRRSWRRCSDALGAIPMAYGSEGDGR</sequence>
<evidence type="ECO:0000313" key="1">
    <source>
        <dbReference type="EMBL" id="MFC5291492.1"/>
    </source>
</evidence>
<comment type="caution">
    <text evidence="1">The sequence shown here is derived from an EMBL/GenBank/DDBJ whole genome shotgun (WGS) entry which is preliminary data.</text>
</comment>
<accession>A0ABW0EW19</accession>
<dbReference type="RefSeq" id="WP_260349689.1">
    <property type="nucleotide sequence ID" value="NZ_JAOAOS010000026.1"/>
</dbReference>
<gene>
    <name evidence="1" type="ORF">ACFPK2_00630</name>
</gene>
<dbReference type="EMBL" id="JBHSLI010000001">
    <property type="protein sequence ID" value="MFC5291492.1"/>
    <property type="molecule type" value="Genomic_DNA"/>
</dbReference>
<evidence type="ECO:0000313" key="2">
    <source>
        <dbReference type="Proteomes" id="UP001595976"/>
    </source>
</evidence>
<proteinExistence type="predicted"/>
<organism evidence="1 2">
    <name type="scientific">Bosea minatitlanensis</name>
    <dbReference type="NCBI Taxonomy" id="128782"/>
    <lineage>
        <taxon>Bacteria</taxon>
        <taxon>Pseudomonadati</taxon>
        <taxon>Pseudomonadota</taxon>
        <taxon>Alphaproteobacteria</taxon>
        <taxon>Hyphomicrobiales</taxon>
        <taxon>Boseaceae</taxon>
        <taxon>Bosea</taxon>
    </lineage>
</organism>
<name>A0ABW0EW19_9HYPH</name>
<protein>
    <recommendedName>
        <fullName evidence="3">C2H2-type domain-containing protein</fullName>
    </recommendedName>
</protein>
<reference evidence="2" key="1">
    <citation type="journal article" date="2019" name="Int. J. Syst. Evol. Microbiol.">
        <title>The Global Catalogue of Microorganisms (GCM) 10K type strain sequencing project: providing services to taxonomists for standard genome sequencing and annotation.</title>
        <authorList>
            <consortium name="The Broad Institute Genomics Platform"/>
            <consortium name="The Broad Institute Genome Sequencing Center for Infectious Disease"/>
            <person name="Wu L."/>
            <person name="Ma J."/>
        </authorList>
    </citation>
    <scope>NUCLEOTIDE SEQUENCE [LARGE SCALE GENOMIC DNA]</scope>
    <source>
        <strain evidence="2">CGMCC 1.15643</strain>
    </source>
</reference>
<dbReference type="Proteomes" id="UP001595976">
    <property type="component" value="Unassembled WGS sequence"/>
</dbReference>
<keyword evidence="2" id="KW-1185">Reference proteome</keyword>